<dbReference type="RefSeq" id="WP_197547894.1">
    <property type="nucleotide sequence ID" value="NZ_CP063164.1"/>
</dbReference>
<dbReference type="Pfam" id="PF00899">
    <property type="entry name" value="ThiF"/>
    <property type="match status" value="1"/>
</dbReference>
<dbReference type="GO" id="GO:0061503">
    <property type="term" value="F:tRNA threonylcarbamoyladenosine dehydratase"/>
    <property type="evidence" value="ECO:0007669"/>
    <property type="project" value="TreeGrafter"/>
</dbReference>
<evidence type="ECO:0000259" key="1">
    <source>
        <dbReference type="Pfam" id="PF00899"/>
    </source>
</evidence>
<dbReference type="GO" id="GO:0008641">
    <property type="term" value="F:ubiquitin-like modifier activating enzyme activity"/>
    <property type="evidence" value="ECO:0007669"/>
    <property type="project" value="InterPro"/>
</dbReference>
<dbReference type="GO" id="GO:0016779">
    <property type="term" value="F:nucleotidyltransferase activity"/>
    <property type="evidence" value="ECO:0007669"/>
    <property type="project" value="UniProtKB-KW"/>
</dbReference>
<dbReference type="Gene3D" id="3.40.50.720">
    <property type="entry name" value="NAD(P)-binding Rossmann-like Domain"/>
    <property type="match status" value="1"/>
</dbReference>
<dbReference type="AlphaFoldDB" id="A0A7M1S2H2"/>
<dbReference type="InterPro" id="IPR000594">
    <property type="entry name" value="ThiF_NAD_FAD-bd"/>
</dbReference>
<evidence type="ECO:0000313" key="2">
    <source>
        <dbReference type="EMBL" id="QOR61221.1"/>
    </source>
</evidence>
<dbReference type="SUPFAM" id="SSF69572">
    <property type="entry name" value="Activating enzymes of the ubiquitin-like proteins"/>
    <property type="match status" value="1"/>
</dbReference>
<sequence>MNRTIVKFTKETFDELKSLLLADRNEKHAFLLCNLAQSSHHTCNTVFLVDKIVIFDEKEISVSAVHVEIENDLVNGLFQQFVNGKHQALISCHSHPFEEGNVWFSGIDDANDQKLFEYFYTEITKHKPDAQMLTMVFGQKTIAARGYVKETKVFTSVDQIVVVGYPMKYITPVNKSHEDHTVDMKMYNRQILGFGEAGQKELSRLKVTLVGAGGTGSILAETLVRLGVKNLVIIDDDKLEDTNLNRWQGGKICHVGRYKVNILKDLLYPIAFDLKIKTFESTLFNEEVIDYIKDSDVVIGAVDSNKARYLLNRMALAYLIPYLDCSSGIVVEQGNIKELSARNVVVVPAATHCFNCEEVYFKKTEFAYDFVSESMKKEAQRRKYIQVEDISVKSPSVYPLNMLSVSTLSLEFMNLFWGYKDKMLENTYINCMTLENQGQKIAWEHQKPNSSCIDCQDRVALGDRAKVWELFFKEG</sequence>
<evidence type="ECO:0000313" key="3">
    <source>
        <dbReference type="Proteomes" id="UP000595074"/>
    </source>
</evidence>
<reference evidence="2 3" key="1">
    <citation type="submission" date="2020-10" db="EMBL/GenBank/DDBJ databases">
        <title>The genome of sulfurovum sp.</title>
        <authorList>
            <person name="Xie S."/>
            <person name="Shao Z."/>
            <person name="Jiang L."/>
        </authorList>
    </citation>
    <scope>NUCLEOTIDE SEQUENCE [LARGE SCALE GENOMIC DNA]</scope>
    <source>
        <strain evidence="2 3">ST-419</strain>
    </source>
</reference>
<feature type="domain" description="THIF-type NAD/FAD binding fold" evidence="1">
    <location>
        <begin position="187"/>
        <end position="451"/>
    </location>
</feature>
<dbReference type="Proteomes" id="UP000595074">
    <property type="component" value="Chromosome"/>
</dbReference>
<dbReference type="KEGG" id="sinu:IMZ28_07105"/>
<dbReference type="GO" id="GO:0061504">
    <property type="term" value="P:cyclic threonylcarbamoyladenosine biosynthetic process"/>
    <property type="evidence" value="ECO:0007669"/>
    <property type="project" value="TreeGrafter"/>
</dbReference>
<keyword evidence="3" id="KW-1185">Reference proteome</keyword>
<name>A0A7M1S2H2_9BACT</name>
<proteinExistence type="predicted"/>
<protein>
    <submittedName>
        <fullName evidence="2">ThiF family adenylyltransferase</fullName>
    </submittedName>
</protein>
<gene>
    <name evidence="2" type="ORF">IMZ28_07105</name>
</gene>
<organism evidence="2 3">
    <name type="scientific">Sulfurovum indicum</name>
    <dbReference type="NCBI Taxonomy" id="2779528"/>
    <lineage>
        <taxon>Bacteria</taxon>
        <taxon>Pseudomonadati</taxon>
        <taxon>Campylobacterota</taxon>
        <taxon>Epsilonproteobacteria</taxon>
        <taxon>Campylobacterales</taxon>
        <taxon>Sulfurovaceae</taxon>
        <taxon>Sulfurovum</taxon>
    </lineage>
</organism>
<dbReference type="InterPro" id="IPR035985">
    <property type="entry name" value="Ubiquitin-activating_enz"/>
</dbReference>
<dbReference type="PANTHER" id="PTHR43267:SF1">
    <property type="entry name" value="TRNA THREONYLCARBAMOYLADENOSINE DEHYDRATASE"/>
    <property type="match status" value="1"/>
</dbReference>
<dbReference type="EMBL" id="CP063164">
    <property type="protein sequence ID" value="QOR61221.1"/>
    <property type="molecule type" value="Genomic_DNA"/>
</dbReference>
<accession>A0A7M1S2H2</accession>
<dbReference type="InterPro" id="IPR045886">
    <property type="entry name" value="ThiF/MoeB/HesA"/>
</dbReference>
<keyword evidence="2" id="KW-0548">Nucleotidyltransferase</keyword>
<dbReference type="PANTHER" id="PTHR43267">
    <property type="entry name" value="TRNA THREONYLCARBAMOYLADENOSINE DEHYDRATASE"/>
    <property type="match status" value="1"/>
</dbReference>
<keyword evidence="2" id="KW-0808">Transferase</keyword>